<dbReference type="InterPro" id="IPR020568">
    <property type="entry name" value="Ribosomal_Su5_D2-typ_SF"/>
</dbReference>
<dbReference type="InterPro" id="IPR027417">
    <property type="entry name" value="P-loop_NTPase"/>
</dbReference>
<dbReference type="InterPro" id="IPR004482">
    <property type="entry name" value="Mg_chelat-rel"/>
</dbReference>
<dbReference type="Proteomes" id="UP000230084">
    <property type="component" value="Unassembled WGS sequence"/>
</dbReference>
<organism evidence="5 6">
    <name type="scientific">Candidatus Uhrbacteria bacterium CG10_big_fil_rev_8_21_14_0_10_50_16</name>
    <dbReference type="NCBI Taxonomy" id="1975039"/>
    <lineage>
        <taxon>Bacteria</taxon>
        <taxon>Candidatus Uhriibacteriota</taxon>
    </lineage>
</organism>
<dbReference type="Pfam" id="PF13541">
    <property type="entry name" value="ChlI"/>
    <property type="match status" value="1"/>
</dbReference>
<keyword evidence="3" id="KW-0067">ATP-binding</keyword>
<dbReference type="AlphaFoldDB" id="A0A2H0RNT2"/>
<keyword evidence="2" id="KW-0547">Nucleotide-binding</keyword>
<dbReference type="Pfam" id="PF13335">
    <property type="entry name" value="Mg_chelatase_C"/>
    <property type="match status" value="1"/>
</dbReference>
<dbReference type="SUPFAM" id="SSF54211">
    <property type="entry name" value="Ribosomal protein S5 domain 2-like"/>
    <property type="match status" value="1"/>
</dbReference>
<dbReference type="PROSITE" id="PS50051">
    <property type="entry name" value="MCM_2"/>
    <property type="match status" value="1"/>
</dbReference>
<evidence type="ECO:0000256" key="1">
    <source>
        <dbReference type="ARBA" id="ARBA00006354"/>
    </source>
</evidence>
<dbReference type="PANTHER" id="PTHR32039">
    <property type="entry name" value="MAGNESIUM-CHELATASE SUBUNIT CHLI"/>
    <property type="match status" value="1"/>
</dbReference>
<dbReference type="PRINTS" id="PR01657">
    <property type="entry name" value="MCMFAMILY"/>
</dbReference>
<dbReference type="Pfam" id="PF01078">
    <property type="entry name" value="Mg_chelatase"/>
    <property type="match status" value="1"/>
</dbReference>
<dbReference type="SMART" id="SM00382">
    <property type="entry name" value="AAA"/>
    <property type="match status" value="1"/>
</dbReference>
<dbReference type="PANTHER" id="PTHR32039:SF7">
    <property type="entry name" value="COMPETENCE PROTEIN COMM"/>
    <property type="match status" value="1"/>
</dbReference>
<dbReference type="Gene3D" id="3.30.230.10">
    <property type="match status" value="1"/>
</dbReference>
<comment type="caution">
    <text evidence="5">The sequence shown here is derived from an EMBL/GenBank/DDBJ whole genome shotgun (WGS) entry which is preliminary data.</text>
</comment>
<proteinExistence type="inferred from homology"/>
<dbReference type="CDD" id="cd00009">
    <property type="entry name" value="AAA"/>
    <property type="match status" value="1"/>
</dbReference>
<dbReference type="SUPFAM" id="SSF52540">
    <property type="entry name" value="P-loop containing nucleoside triphosphate hydrolases"/>
    <property type="match status" value="1"/>
</dbReference>
<dbReference type="InterPro" id="IPR001208">
    <property type="entry name" value="MCM_dom"/>
</dbReference>
<evidence type="ECO:0000259" key="4">
    <source>
        <dbReference type="PROSITE" id="PS50051"/>
    </source>
</evidence>
<dbReference type="InterPro" id="IPR014721">
    <property type="entry name" value="Ribsml_uS5_D2-typ_fold_subgr"/>
</dbReference>
<name>A0A2H0RNT2_9BACT</name>
<dbReference type="InterPro" id="IPR025158">
    <property type="entry name" value="Mg_chelat-rel_C"/>
</dbReference>
<dbReference type="InterPro" id="IPR003593">
    <property type="entry name" value="AAA+_ATPase"/>
</dbReference>
<evidence type="ECO:0000313" key="6">
    <source>
        <dbReference type="Proteomes" id="UP000230084"/>
    </source>
</evidence>
<dbReference type="InterPro" id="IPR045006">
    <property type="entry name" value="CHLI-like"/>
</dbReference>
<feature type="domain" description="MCM C-terminal AAA(+) ATPase" evidence="4">
    <location>
        <begin position="288"/>
        <end position="383"/>
    </location>
</feature>
<dbReference type="InterPro" id="IPR000523">
    <property type="entry name" value="Mg_chelatse_chII-like_cat_dom"/>
</dbReference>
<comment type="similarity">
    <text evidence="1">Belongs to the Mg-chelatase subunits D/I family. ComM subfamily.</text>
</comment>
<dbReference type="EMBL" id="PCYM01000006">
    <property type="protein sequence ID" value="PIR47425.1"/>
    <property type="molecule type" value="Genomic_DNA"/>
</dbReference>
<evidence type="ECO:0000256" key="2">
    <source>
        <dbReference type="ARBA" id="ARBA00022741"/>
    </source>
</evidence>
<evidence type="ECO:0000256" key="3">
    <source>
        <dbReference type="ARBA" id="ARBA00022840"/>
    </source>
</evidence>
<sequence>MSILSAAIIGLSAEPIYVEVDIAFGLRKFLIVGLPDRAVNESSGRVEAALKKSGFPFPRYKVTVNLAPAHLKKEGPAYDLPIAISLLAAQGHIQLPKEPLVILGELGLDGSIRHVDGVLPITVEMKRRGHRTIIVPACNAQEAALVDGIHVLGVSHLKDLVLHLEGTKLIKPTVHVVALDHQPISYAYDMAHVKGQERAKRALEIAAAGGHNILLSGPPGSGKTLLARSLPTILPQLTLDEALDITRIHSVSGALKGMPLVTQRPFQSPHHTTSGVALIGGGTTPKPGQVSLAHRGVLFLDEFPEFSKQALENLRQPLEDGFITVSRAAGTAEFPAKFMLVAAMNPCPCGYASDPFHPCVCTPTQIIRYQKKLSGPLLDRIDLHLEVPKLEIEKLEQLDAGETSTDFQKRVQAARNIQTKRFETVELVTNADIGTRDIKTYCPMSKEATLILGTAARSLHLSARAYIRIIKVARTIADIAAVDLIETPHITEALQYRERLTP</sequence>
<dbReference type="Gene3D" id="3.40.50.300">
    <property type="entry name" value="P-loop containing nucleotide triphosphate hydrolases"/>
    <property type="match status" value="1"/>
</dbReference>
<evidence type="ECO:0000313" key="5">
    <source>
        <dbReference type="EMBL" id="PIR47425.1"/>
    </source>
</evidence>
<dbReference type="NCBIfam" id="TIGR00368">
    <property type="entry name" value="YifB family Mg chelatase-like AAA ATPase"/>
    <property type="match status" value="1"/>
</dbReference>
<protein>
    <submittedName>
        <fullName evidence="5">Magnesium chelatase</fullName>
    </submittedName>
</protein>
<accession>A0A2H0RNT2</accession>
<gene>
    <name evidence="5" type="ORF">COV06_03125</name>
</gene>
<reference evidence="5 6" key="1">
    <citation type="submission" date="2017-09" db="EMBL/GenBank/DDBJ databases">
        <title>Depth-based differentiation of microbial function through sediment-hosted aquifers and enrichment of novel symbionts in the deep terrestrial subsurface.</title>
        <authorList>
            <person name="Probst A.J."/>
            <person name="Ladd B."/>
            <person name="Jarett J.K."/>
            <person name="Geller-Mcgrath D.E."/>
            <person name="Sieber C.M."/>
            <person name="Emerson J.B."/>
            <person name="Anantharaman K."/>
            <person name="Thomas B.C."/>
            <person name="Malmstrom R."/>
            <person name="Stieglmeier M."/>
            <person name="Klingl A."/>
            <person name="Woyke T."/>
            <person name="Ryan C.M."/>
            <person name="Banfield J.F."/>
        </authorList>
    </citation>
    <scope>NUCLEOTIDE SEQUENCE [LARGE SCALE GENOMIC DNA]</scope>
    <source>
        <strain evidence="5">CG10_big_fil_rev_8_21_14_0_10_50_16</strain>
    </source>
</reference>
<dbReference type="GO" id="GO:0005524">
    <property type="term" value="F:ATP binding"/>
    <property type="evidence" value="ECO:0007669"/>
    <property type="project" value="UniProtKB-KW"/>
</dbReference>
<dbReference type="GO" id="GO:0003677">
    <property type="term" value="F:DNA binding"/>
    <property type="evidence" value="ECO:0007669"/>
    <property type="project" value="InterPro"/>
</dbReference>